<evidence type="ECO:0000313" key="8">
    <source>
        <dbReference type="Proteomes" id="UP000271241"/>
    </source>
</evidence>
<comment type="similarity">
    <text evidence="2">Belongs to the TMEM19 family.</text>
</comment>
<dbReference type="OrthoDB" id="30881at2759"/>
<dbReference type="InterPro" id="IPR002794">
    <property type="entry name" value="DUF92_TMEM19"/>
</dbReference>
<dbReference type="Proteomes" id="UP000271241">
    <property type="component" value="Unassembled WGS sequence"/>
</dbReference>
<dbReference type="GO" id="GO:0016020">
    <property type="term" value="C:membrane"/>
    <property type="evidence" value="ECO:0007669"/>
    <property type="project" value="UniProtKB-SubCell"/>
</dbReference>
<protein>
    <submittedName>
        <fullName evidence="7">Uncharacterized protein</fullName>
    </submittedName>
</protein>
<name>A0A4V1IWH2_9FUNG</name>
<keyword evidence="5 6" id="KW-0472">Membrane</keyword>
<keyword evidence="8" id="KW-1185">Reference proteome</keyword>
<evidence type="ECO:0000256" key="6">
    <source>
        <dbReference type="SAM" id="Phobius"/>
    </source>
</evidence>
<comment type="subcellular location">
    <subcellularLocation>
        <location evidence="1">Membrane</location>
        <topology evidence="1">Multi-pass membrane protein</topology>
    </subcellularLocation>
</comment>
<evidence type="ECO:0000313" key="7">
    <source>
        <dbReference type="EMBL" id="RKP07549.1"/>
    </source>
</evidence>
<evidence type="ECO:0000256" key="4">
    <source>
        <dbReference type="ARBA" id="ARBA00022989"/>
    </source>
</evidence>
<evidence type="ECO:0000256" key="3">
    <source>
        <dbReference type="ARBA" id="ARBA00022692"/>
    </source>
</evidence>
<evidence type="ECO:0000256" key="1">
    <source>
        <dbReference type="ARBA" id="ARBA00004141"/>
    </source>
</evidence>
<reference evidence="8" key="1">
    <citation type="journal article" date="2018" name="Nat. Microbiol.">
        <title>Leveraging single-cell genomics to expand the fungal tree of life.</title>
        <authorList>
            <person name="Ahrendt S.R."/>
            <person name="Quandt C.A."/>
            <person name="Ciobanu D."/>
            <person name="Clum A."/>
            <person name="Salamov A."/>
            <person name="Andreopoulos B."/>
            <person name="Cheng J.F."/>
            <person name="Woyke T."/>
            <person name="Pelin A."/>
            <person name="Henrissat B."/>
            <person name="Reynolds N.K."/>
            <person name="Benny G.L."/>
            <person name="Smith M.E."/>
            <person name="James T.Y."/>
            <person name="Grigoriev I.V."/>
        </authorList>
    </citation>
    <scope>NUCLEOTIDE SEQUENCE [LARGE SCALE GENOMIC DNA]</scope>
    <source>
        <strain evidence="8">RSA 1356</strain>
    </source>
</reference>
<organism evidence="7 8">
    <name type="scientific">Thamnocephalis sphaerospora</name>
    <dbReference type="NCBI Taxonomy" id="78915"/>
    <lineage>
        <taxon>Eukaryota</taxon>
        <taxon>Fungi</taxon>
        <taxon>Fungi incertae sedis</taxon>
        <taxon>Zoopagomycota</taxon>
        <taxon>Zoopagomycotina</taxon>
        <taxon>Zoopagomycetes</taxon>
        <taxon>Zoopagales</taxon>
        <taxon>Sigmoideomycetaceae</taxon>
        <taxon>Thamnocephalis</taxon>
    </lineage>
</organism>
<gene>
    <name evidence="7" type="ORF">THASP1DRAFT_16888</name>
</gene>
<feature type="transmembrane region" description="Helical" evidence="6">
    <location>
        <begin position="35"/>
        <end position="55"/>
    </location>
</feature>
<evidence type="ECO:0000256" key="5">
    <source>
        <dbReference type="ARBA" id="ARBA00023136"/>
    </source>
</evidence>
<dbReference type="Pfam" id="PF01940">
    <property type="entry name" value="DUF92"/>
    <property type="match status" value="1"/>
</dbReference>
<sequence length="67" mass="7241">MQLWPALFLSALLAYHAIRKRQLTMSGTATACAVGFGMFYNPSNLFAALLVGFFLSSSQLTKVGRPG</sequence>
<proteinExistence type="inferred from homology"/>
<evidence type="ECO:0000256" key="2">
    <source>
        <dbReference type="ARBA" id="ARBA00009012"/>
    </source>
</evidence>
<dbReference type="EMBL" id="KZ992703">
    <property type="protein sequence ID" value="RKP07549.1"/>
    <property type="molecule type" value="Genomic_DNA"/>
</dbReference>
<accession>A0A4V1IWH2</accession>
<dbReference type="AlphaFoldDB" id="A0A4V1IWH2"/>
<keyword evidence="4 6" id="KW-1133">Transmembrane helix</keyword>
<keyword evidence="3 6" id="KW-0812">Transmembrane</keyword>